<organism evidence="1 2">
    <name type="scientific">candidate division TA06 bacterium</name>
    <dbReference type="NCBI Taxonomy" id="2250710"/>
    <lineage>
        <taxon>Bacteria</taxon>
        <taxon>Bacteria division TA06</taxon>
    </lineage>
</organism>
<sequence>MKALELLNERSKIIYIGNRAKEIYSDLRYESYESLVKSLLFKRYDMWFIENYIKNENDILEIIDTKPKIIIFGDTNLNELYKRKIIQYANFKNVPLLGPKSSGIYSDKFYFGRINPVFFKNKTGICVISSNQFIPYMIEKELSWYDWGISQCITIGSGDGLLSSYEGVLDSIVDINSCIGVIIHIDLNNYIESSIANYIKNNYHKPIIVFVTGRSEFPEKGYKLVKFFRDVDIDVALDIGEIVKMLKKII</sequence>
<name>A0A660S929_UNCT6</name>
<proteinExistence type="predicted"/>
<protein>
    <recommendedName>
        <fullName evidence="3">Succinyl-CoA synthetase-like flavodoxin domain-containing protein</fullName>
    </recommendedName>
</protein>
<accession>A0A660S929</accession>
<evidence type="ECO:0000313" key="1">
    <source>
        <dbReference type="EMBL" id="RKX66690.1"/>
    </source>
</evidence>
<evidence type="ECO:0000313" key="2">
    <source>
        <dbReference type="Proteomes" id="UP000282321"/>
    </source>
</evidence>
<dbReference type="InterPro" id="IPR016102">
    <property type="entry name" value="Succinyl-CoA_synth-like"/>
</dbReference>
<gene>
    <name evidence="1" type="ORF">DRP44_03575</name>
</gene>
<dbReference type="SUPFAM" id="SSF52210">
    <property type="entry name" value="Succinyl-CoA synthetase domains"/>
    <property type="match status" value="1"/>
</dbReference>
<dbReference type="EMBL" id="QNBC01000035">
    <property type="protein sequence ID" value="RKX66690.1"/>
    <property type="molecule type" value="Genomic_DNA"/>
</dbReference>
<dbReference type="AlphaFoldDB" id="A0A660S929"/>
<comment type="caution">
    <text evidence="1">The sequence shown here is derived from an EMBL/GenBank/DDBJ whole genome shotgun (WGS) entry which is preliminary data.</text>
</comment>
<dbReference type="Gene3D" id="3.40.50.261">
    <property type="entry name" value="Succinyl-CoA synthetase domains"/>
    <property type="match status" value="1"/>
</dbReference>
<reference evidence="1 2" key="1">
    <citation type="submission" date="2018-06" db="EMBL/GenBank/DDBJ databases">
        <title>Extensive metabolic versatility and redundancy in microbially diverse, dynamic hydrothermal sediments.</title>
        <authorList>
            <person name="Dombrowski N."/>
            <person name="Teske A."/>
            <person name="Baker B.J."/>
        </authorList>
    </citation>
    <scope>NUCLEOTIDE SEQUENCE [LARGE SCALE GENOMIC DNA]</scope>
    <source>
        <strain evidence="1">B35_G9</strain>
    </source>
</reference>
<evidence type="ECO:0008006" key="3">
    <source>
        <dbReference type="Google" id="ProtNLM"/>
    </source>
</evidence>
<dbReference type="Proteomes" id="UP000282321">
    <property type="component" value="Unassembled WGS sequence"/>
</dbReference>